<organism evidence="1 2">
    <name type="scientific">Simplicispira metamorpha</name>
    <dbReference type="NCBI Taxonomy" id="80881"/>
    <lineage>
        <taxon>Bacteria</taxon>
        <taxon>Pseudomonadati</taxon>
        <taxon>Pseudomonadota</taxon>
        <taxon>Betaproteobacteria</taxon>
        <taxon>Burkholderiales</taxon>
        <taxon>Comamonadaceae</taxon>
        <taxon>Simplicispira</taxon>
    </lineage>
</organism>
<proteinExistence type="predicted"/>
<protein>
    <submittedName>
        <fullName evidence="1">Diheme cytochrome c</fullName>
    </submittedName>
</protein>
<accession>A0A4V2SJ51</accession>
<dbReference type="AlphaFoldDB" id="A0A4V2SJ51"/>
<name>A0A4V2SJ51_9BURK</name>
<sequence>MFATSSAPSRLAAGQHLLGGATAPVGRVVRRSAALLALACALPGALSTALADSRQMPASAMLPAYQQECAACHMAYPPGMLPASSWNRMMGNLEQHYGTDASLDPALVGQLNTWLQANAGTYKRVREAPPQDRITQSAWFERKHREVQPAVWKRPAVGSRANCMACHTRADQGDFDDDNVRIPK</sequence>
<gene>
    <name evidence="1" type="ORF">EV674_13419</name>
</gene>
<dbReference type="EMBL" id="SLXH01000034">
    <property type="protein sequence ID" value="TCP13121.1"/>
    <property type="molecule type" value="Genomic_DNA"/>
</dbReference>
<dbReference type="InterPro" id="IPR018588">
    <property type="entry name" value="Dihaem_cytochrome-c"/>
</dbReference>
<dbReference type="OrthoDB" id="5296814at2"/>
<dbReference type="Proteomes" id="UP000295182">
    <property type="component" value="Unassembled WGS sequence"/>
</dbReference>
<evidence type="ECO:0000313" key="1">
    <source>
        <dbReference type="EMBL" id="TCP13121.1"/>
    </source>
</evidence>
<reference evidence="1 2" key="1">
    <citation type="submission" date="2019-03" db="EMBL/GenBank/DDBJ databases">
        <title>Genomic Encyclopedia of Type Strains, Phase IV (KMG-IV): sequencing the most valuable type-strain genomes for metagenomic binning, comparative biology and taxonomic classification.</title>
        <authorList>
            <person name="Goeker M."/>
        </authorList>
    </citation>
    <scope>NUCLEOTIDE SEQUENCE [LARGE SCALE GENOMIC DNA]</scope>
    <source>
        <strain evidence="1 2">DSM 1837</strain>
    </source>
</reference>
<dbReference type="InterPro" id="IPR036280">
    <property type="entry name" value="Multihaem_cyt_sf"/>
</dbReference>
<keyword evidence="2" id="KW-1185">Reference proteome</keyword>
<dbReference type="SUPFAM" id="SSF48695">
    <property type="entry name" value="Multiheme cytochromes"/>
    <property type="match status" value="1"/>
</dbReference>
<comment type="caution">
    <text evidence="1">The sequence shown here is derived from an EMBL/GenBank/DDBJ whole genome shotgun (WGS) entry which is preliminary data.</text>
</comment>
<dbReference type="Pfam" id="PF09626">
    <property type="entry name" value="DHC"/>
    <property type="match status" value="1"/>
</dbReference>
<dbReference type="RefSeq" id="WP_119014423.1">
    <property type="nucleotide sequence ID" value="NZ_QXNC01000036.1"/>
</dbReference>
<evidence type="ECO:0000313" key="2">
    <source>
        <dbReference type="Proteomes" id="UP000295182"/>
    </source>
</evidence>